<dbReference type="Pfam" id="PF08603">
    <property type="entry name" value="CAP_C"/>
    <property type="match status" value="1"/>
</dbReference>
<dbReference type="Gene3D" id="2.160.20.70">
    <property type="match status" value="1"/>
</dbReference>
<evidence type="ECO:0000256" key="2">
    <source>
        <dbReference type="ARBA" id="ARBA00054756"/>
    </source>
</evidence>
<sequence length="452" mass="49744">MAESNLDNIIKRLETATIRLEELAKNTNFGQSGSAASDSATAASDNTPAVQAFDDIMNGSVQKFIELSNNIGSPVKEQCEFFIQALKAQRQLIVTASKSKKPDQETFTELINPIKLSMNQVCNVREQNRQSKLYNHLSTLSESILALGWVMVEPSPTSYLEENINAAQYYIIRVMKEFKEKEKIHVEWTAAYTQILNELKDYVKKHHTTGLAWNPKGGNVADAKTATPAAAPAPAPAAAPAAKPDASKLFAELNRGEGVTSGLRKVDPSERKQKPVSNIVKASAESTKVAEVSSKPSRQVLEGNKWSIENFVGNKNIIIENTEIRHLVYIYNCVDSTIQIKGKVNAITIDNCKKTGIVIDSVVSAVDIVNAKSVQLQIREKAPTVSVDKTDGCQLYLSKECGEVVEIFSSKSSEMNVMFEKDDDWTEIPIPEQFKTKLIDGELVTKPVEHAG</sequence>
<dbReference type="GO" id="GO:0008179">
    <property type="term" value="F:adenylate cyclase binding"/>
    <property type="evidence" value="ECO:0007669"/>
    <property type="project" value="TreeGrafter"/>
</dbReference>
<dbReference type="AlphaFoldDB" id="A0A1Y1UTW5"/>
<dbReference type="InterPro" id="IPR018106">
    <property type="entry name" value="CAP_CS_N"/>
</dbReference>
<dbReference type="GO" id="GO:0007015">
    <property type="term" value="P:actin filament organization"/>
    <property type="evidence" value="ECO:0007669"/>
    <property type="project" value="TreeGrafter"/>
</dbReference>
<comment type="function">
    <text evidence="2">The N-terminal domain binds to adenylyl cyclase, thereby enabling adenylyl cyclase to be activated by upstream regulatory signals, such as Ras. The C-terminal domain is required for normal cellular morphology and growth control.</text>
</comment>
<dbReference type="InterPro" id="IPR001837">
    <property type="entry name" value="Adenylate_cyclase-assoc_CAP"/>
</dbReference>
<evidence type="ECO:0000256" key="3">
    <source>
        <dbReference type="ARBA" id="ARBA00072052"/>
    </source>
</evidence>
<evidence type="ECO:0000256" key="1">
    <source>
        <dbReference type="ARBA" id="ARBA00007659"/>
    </source>
</evidence>
<dbReference type="SUPFAM" id="SSF69340">
    <property type="entry name" value="C-terminal domain of adenylylcyclase associated protein"/>
    <property type="match status" value="1"/>
</dbReference>
<dbReference type="SUPFAM" id="SSF101278">
    <property type="entry name" value="N-terminal domain of adenylylcyclase associated protein, CAP"/>
    <property type="match status" value="1"/>
</dbReference>
<dbReference type="InterPro" id="IPR053950">
    <property type="entry name" value="CAP_N"/>
</dbReference>
<dbReference type="PROSITE" id="PS01088">
    <property type="entry name" value="CAP_1"/>
    <property type="match status" value="1"/>
</dbReference>
<dbReference type="InterPro" id="IPR013912">
    <property type="entry name" value="Adenylate_cyclase-assoc_CAP_C"/>
</dbReference>
<dbReference type="InterPro" id="IPR016098">
    <property type="entry name" value="CAP/MinC_C"/>
</dbReference>
<organism evidence="6 7">
    <name type="scientific">Piromyces finnis</name>
    <dbReference type="NCBI Taxonomy" id="1754191"/>
    <lineage>
        <taxon>Eukaryota</taxon>
        <taxon>Fungi</taxon>
        <taxon>Fungi incertae sedis</taxon>
        <taxon>Chytridiomycota</taxon>
        <taxon>Chytridiomycota incertae sedis</taxon>
        <taxon>Neocallimastigomycetes</taxon>
        <taxon>Neocallimastigales</taxon>
        <taxon>Neocallimastigaceae</taxon>
        <taxon>Piromyces</taxon>
    </lineage>
</organism>
<comment type="similarity">
    <text evidence="1 4">Belongs to the CAP family.</text>
</comment>
<dbReference type="InterPro" id="IPR006599">
    <property type="entry name" value="CARP_motif"/>
</dbReference>
<accession>A0A1Y1UTW5</accession>
<dbReference type="SMART" id="SM00673">
    <property type="entry name" value="CARP"/>
    <property type="match status" value="2"/>
</dbReference>
<proteinExistence type="inferred from homology"/>
<dbReference type="OrthoDB" id="77251at2759"/>
<dbReference type="Gene3D" id="1.25.40.330">
    <property type="entry name" value="Adenylate cyclase-associated CAP, N-terminal domain"/>
    <property type="match status" value="1"/>
</dbReference>
<dbReference type="InterPro" id="IPR036223">
    <property type="entry name" value="CAP_C_sf"/>
</dbReference>
<evidence type="ECO:0000256" key="4">
    <source>
        <dbReference type="RuleBase" id="RU000647"/>
    </source>
</evidence>
<dbReference type="Pfam" id="PF21938">
    <property type="entry name" value="CAP_N"/>
    <property type="match status" value="1"/>
</dbReference>
<dbReference type="GO" id="GO:0005737">
    <property type="term" value="C:cytoplasm"/>
    <property type="evidence" value="ECO:0007669"/>
    <property type="project" value="TreeGrafter"/>
</dbReference>
<dbReference type="Pfam" id="PF01213">
    <property type="entry name" value="CAP_N-CM"/>
    <property type="match status" value="1"/>
</dbReference>
<feature type="domain" description="C-CAP/cofactor C-like" evidence="5">
    <location>
        <begin position="295"/>
        <end position="430"/>
    </location>
</feature>
<evidence type="ECO:0000313" key="7">
    <source>
        <dbReference type="Proteomes" id="UP000193719"/>
    </source>
</evidence>
<dbReference type="Proteomes" id="UP000193719">
    <property type="component" value="Unassembled WGS sequence"/>
</dbReference>
<dbReference type="GO" id="GO:0003779">
    <property type="term" value="F:actin binding"/>
    <property type="evidence" value="ECO:0007669"/>
    <property type="project" value="InterPro"/>
</dbReference>
<dbReference type="InterPro" id="IPR017901">
    <property type="entry name" value="C-CAP_CF_C-like"/>
</dbReference>
<comment type="caution">
    <text evidence="6">The sequence shown here is derived from an EMBL/GenBank/DDBJ whole genome shotgun (WGS) entry which is preliminary data.</text>
</comment>
<dbReference type="EMBL" id="MCFH01000088">
    <property type="protein sequence ID" value="ORX41470.1"/>
    <property type="molecule type" value="Genomic_DNA"/>
</dbReference>
<dbReference type="STRING" id="1754191.A0A1Y1UTW5"/>
<dbReference type="InterPro" id="IPR013992">
    <property type="entry name" value="Adenylate_cyclase-assoc_CAP_N"/>
</dbReference>
<gene>
    <name evidence="6" type="ORF">BCR36DRAFT_400804</name>
</gene>
<dbReference type="GO" id="GO:0019933">
    <property type="term" value="P:cAMP-mediated signaling"/>
    <property type="evidence" value="ECO:0007669"/>
    <property type="project" value="TreeGrafter"/>
</dbReference>
<name>A0A1Y1UTW5_9FUNG</name>
<protein>
    <recommendedName>
        <fullName evidence="3 4">Adenylyl cyclase-associated protein</fullName>
    </recommendedName>
</protein>
<keyword evidence="7" id="KW-1185">Reference proteome</keyword>
<reference evidence="6 7" key="2">
    <citation type="submission" date="2016-08" db="EMBL/GenBank/DDBJ databases">
        <title>Pervasive Adenine N6-methylation of Active Genes in Fungi.</title>
        <authorList>
            <consortium name="DOE Joint Genome Institute"/>
            <person name="Mondo S.J."/>
            <person name="Dannebaum R.O."/>
            <person name="Kuo R.C."/>
            <person name="Labutti K."/>
            <person name="Haridas S."/>
            <person name="Kuo A."/>
            <person name="Salamov A."/>
            <person name="Ahrendt S.R."/>
            <person name="Lipzen A."/>
            <person name="Sullivan W."/>
            <person name="Andreopoulos W.B."/>
            <person name="Clum A."/>
            <person name="Lindquist E."/>
            <person name="Daum C."/>
            <person name="Ramamoorthy G.K."/>
            <person name="Gryganskyi A."/>
            <person name="Culley D."/>
            <person name="Magnuson J.K."/>
            <person name="James T.Y."/>
            <person name="O'Malley M.A."/>
            <person name="Stajich J.E."/>
            <person name="Spatafora J.W."/>
            <person name="Visel A."/>
            <person name="Grigoriev I.V."/>
        </authorList>
    </citation>
    <scope>NUCLEOTIDE SEQUENCE [LARGE SCALE GENOMIC DNA]</scope>
    <source>
        <strain evidence="7">finn</strain>
    </source>
</reference>
<dbReference type="InterPro" id="IPR036222">
    <property type="entry name" value="CAP_N_sf"/>
</dbReference>
<evidence type="ECO:0000313" key="6">
    <source>
        <dbReference type="EMBL" id="ORX41470.1"/>
    </source>
</evidence>
<dbReference type="PANTHER" id="PTHR10652">
    <property type="entry name" value="ADENYLYL CYCLASE-ASSOCIATED PROTEIN"/>
    <property type="match status" value="1"/>
</dbReference>
<dbReference type="PANTHER" id="PTHR10652:SF0">
    <property type="entry name" value="ADENYLYL CYCLASE-ASSOCIATED PROTEIN"/>
    <property type="match status" value="1"/>
</dbReference>
<evidence type="ECO:0000259" key="5">
    <source>
        <dbReference type="PROSITE" id="PS51329"/>
    </source>
</evidence>
<reference evidence="6 7" key="1">
    <citation type="submission" date="2016-08" db="EMBL/GenBank/DDBJ databases">
        <title>Genomes of anaerobic fungi encode conserved fungal cellulosomes for biomass hydrolysis.</title>
        <authorList>
            <consortium name="DOE Joint Genome Institute"/>
            <person name="Haitjema C.H."/>
            <person name="Gilmore S.P."/>
            <person name="Henske J.K."/>
            <person name="Solomon K.V."/>
            <person name="De Groot R."/>
            <person name="Kuo A."/>
            <person name="Mondo S.J."/>
            <person name="Salamov A.A."/>
            <person name="Labutti K."/>
            <person name="Zhao Z."/>
            <person name="Chiniquy J."/>
            <person name="Barry K."/>
            <person name="Brewer H.M."/>
            <person name="Purvine S.O."/>
            <person name="Wright A.T."/>
            <person name="Boxma B."/>
            <person name="Van Alen T."/>
            <person name="Hackstein J.H."/>
            <person name="Baker S.E."/>
            <person name="Grigoriev I.V."/>
            <person name="O'Malley M.A."/>
        </authorList>
    </citation>
    <scope>NUCLEOTIDE SEQUENCE [LARGE SCALE GENOMIC DNA]</scope>
    <source>
        <strain evidence="7">finn</strain>
    </source>
</reference>
<dbReference type="PROSITE" id="PS51329">
    <property type="entry name" value="C_CAP_COFACTOR_C"/>
    <property type="match status" value="1"/>
</dbReference>
<dbReference type="FunFam" id="1.25.40.330:FF:000001">
    <property type="entry name" value="Adenylyl cyclase-associated protein"/>
    <property type="match status" value="1"/>
</dbReference>